<dbReference type="GO" id="GO:0005929">
    <property type="term" value="C:cilium"/>
    <property type="evidence" value="ECO:0007669"/>
    <property type="project" value="UniProtKB-SubCell"/>
</dbReference>
<feature type="non-terminal residue" evidence="8">
    <location>
        <position position="390"/>
    </location>
</feature>
<keyword evidence="5" id="KW-0966">Cell projection</keyword>
<dbReference type="InterPro" id="IPR021656">
    <property type="entry name" value="C2-C2_1"/>
</dbReference>
<comment type="subcellular location">
    <subcellularLocation>
        <location evidence="1">Cell projection</location>
        <location evidence="1">Cilium</location>
    </subcellularLocation>
</comment>
<reference evidence="8 9" key="1">
    <citation type="journal article" date="2017" name="Genome Biol. Evol.">
        <title>Phytophthora megakarya and P. palmivora, closely related causal agents of cacao black pod rot, underwent increases in genome sizes and gene numbers by different mechanisms.</title>
        <authorList>
            <person name="Ali S.S."/>
            <person name="Shao J."/>
            <person name="Lary D.J."/>
            <person name="Kronmiller B."/>
            <person name="Shen D."/>
            <person name="Strem M.D."/>
            <person name="Amoako-Attah I."/>
            <person name="Akrofi A.Y."/>
            <person name="Begoude B.A."/>
            <person name="Ten Hoopen G.M."/>
            <person name="Coulibaly K."/>
            <person name="Kebe B.I."/>
            <person name="Melnick R.L."/>
            <person name="Guiltinan M.J."/>
            <person name="Tyler B.M."/>
            <person name="Meinhardt L.W."/>
            <person name="Bailey B.A."/>
        </authorList>
    </citation>
    <scope>NUCLEOTIDE SEQUENCE [LARGE SCALE GENOMIC DNA]</scope>
    <source>
        <strain evidence="9">sbr112.9</strain>
    </source>
</reference>
<dbReference type="EMBL" id="NCKW01001540">
    <property type="protein sequence ID" value="POM79450.1"/>
    <property type="molecule type" value="Genomic_DNA"/>
</dbReference>
<feature type="coiled-coil region" evidence="6">
    <location>
        <begin position="160"/>
        <end position="240"/>
    </location>
</feature>
<name>A0A2P4YNV3_9STRA</name>
<dbReference type="Pfam" id="PF11618">
    <property type="entry name" value="C2-C2_1"/>
    <property type="match status" value="1"/>
</dbReference>
<accession>A0A2P4YNV3</accession>
<evidence type="ECO:0000259" key="7">
    <source>
        <dbReference type="Pfam" id="PF11618"/>
    </source>
</evidence>
<protein>
    <recommendedName>
        <fullName evidence="7">RPGR-interacting protein 1 first C2 domain-containing protein</fullName>
    </recommendedName>
</protein>
<sequence>MSVGYKELQDVIRKLQRKIRPHRRIWSGQSAPWTSASPHLMEERNAKSLEAIKSNSAREHLNPSTNLLKNEMLAFRPDWIFPHRPTIFTSPTAPAFCGHLITEANVKALGGGVVRRNYGDLPPATSILDGTGSAEDNSVKHLRNRVHVLQIAHLKSMQELERCEKMLQAQTNINRELALEIEELTTSKISSANQLQRRMRDLELLCEERQQRIHTLQAEIRQLKYAREKLLLKIRDAEEECPEESGSDDEGSDVASLSESLILAARELAPGEQLLELGIRSGSFDSSVVGINSLTFILCDFYDFESQSTPLLMGNRPEYNLSATFKVTVDGFFLRYLASESIFLEVHQAIRGDFKLIGKASIRLSKLLQSKGIVKEPMLAVKSLCCDNHG</sequence>
<keyword evidence="9" id="KW-1185">Reference proteome</keyword>
<evidence type="ECO:0000313" key="9">
    <source>
        <dbReference type="Proteomes" id="UP000237271"/>
    </source>
</evidence>
<evidence type="ECO:0000256" key="2">
    <source>
        <dbReference type="ARBA" id="ARBA00006042"/>
    </source>
</evidence>
<evidence type="ECO:0000256" key="5">
    <source>
        <dbReference type="ARBA" id="ARBA00023273"/>
    </source>
</evidence>
<keyword evidence="3 6" id="KW-0175">Coiled coil</keyword>
<dbReference type="InterPro" id="IPR035892">
    <property type="entry name" value="C2_domain_sf"/>
</dbReference>
<evidence type="ECO:0000256" key="6">
    <source>
        <dbReference type="SAM" id="Coils"/>
    </source>
</evidence>
<dbReference type="InterPro" id="IPR031139">
    <property type="entry name" value="RPGRIP1_fam"/>
</dbReference>
<evidence type="ECO:0000313" key="8">
    <source>
        <dbReference type="EMBL" id="POM79450.1"/>
    </source>
</evidence>
<proteinExistence type="inferred from homology"/>
<evidence type="ECO:0000256" key="3">
    <source>
        <dbReference type="ARBA" id="ARBA00023054"/>
    </source>
</evidence>
<evidence type="ECO:0000256" key="4">
    <source>
        <dbReference type="ARBA" id="ARBA00023069"/>
    </source>
</evidence>
<gene>
    <name evidence="8" type="ORF">PHPALM_2882</name>
</gene>
<comment type="caution">
    <text evidence="8">The sequence shown here is derived from an EMBL/GenBank/DDBJ whole genome shotgun (WGS) entry which is preliminary data.</text>
</comment>
<dbReference type="GO" id="GO:0005856">
    <property type="term" value="C:cytoskeleton"/>
    <property type="evidence" value="ECO:0007669"/>
    <property type="project" value="UniProtKB-ARBA"/>
</dbReference>
<dbReference type="SUPFAM" id="SSF49562">
    <property type="entry name" value="C2 domain (Calcium/lipid-binding domain, CaLB)"/>
    <property type="match status" value="1"/>
</dbReference>
<dbReference type="PANTHER" id="PTHR14240">
    <property type="entry name" value="RETINITIS PIGMENTOSA GTPASE REGULATOR-INTERACTING PROTEIN"/>
    <property type="match status" value="1"/>
</dbReference>
<feature type="domain" description="RPGR-interacting protein 1 first C2" evidence="7">
    <location>
        <begin position="266"/>
        <end position="374"/>
    </location>
</feature>
<dbReference type="Proteomes" id="UP000237271">
    <property type="component" value="Unassembled WGS sequence"/>
</dbReference>
<dbReference type="Gene3D" id="2.60.40.150">
    <property type="entry name" value="C2 domain"/>
    <property type="match status" value="1"/>
</dbReference>
<dbReference type="OrthoDB" id="158180at2759"/>
<organism evidence="8 9">
    <name type="scientific">Phytophthora palmivora</name>
    <dbReference type="NCBI Taxonomy" id="4796"/>
    <lineage>
        <taxon>Eukaryota</taxon>
        <taxon>Sar</taxon>
        <taxon>Stramenopiles</taxon>
        <taxon>Oomycota</taxon>
        <taxon>Peronosporomycetes</taxon>
        <taxon>Peronosporales</taxon>
        <taxon>Peronosporaceae</taxon>
        <taxon>Phytophthora</taxon>
    </lineage>
</organism>
<comment type="similarity">
    <text evidence="2">Belongs to the RPGRIP1 family.</text>
</comment>
<dbReference type="AlphaFoldDB" id="A0A2P4YNV3"/>
<keyword evidence="4" id="KW-0969">Cilium</keyword>
<evidence type="ECO:0000256" key="1">
    <source>
        <dbReference type="ARBA" id="ARBA00004138"/>
    </source>
</evidence>